<feature type="binding site" evidence="6">
    <location>
        <position position="261"/>
    </location>
    <ligand>
        <name>Zn(2+)</name>
        <dbReference type="ChEBI" id="CHEBI:29105"/>
    </ligand>
</feature>
<dbReference type="GO" id="GO:0038023">
    <property type="term" value="F:signaling receptor activity"/>
    <property type="evidence" value="ECO:0007669"/>
    <property type="project" value="TreeGrafter"/>
</dbReference>
<feature type="transmembrane region" description="Helical" evidence="8">
    <location>
        <begin position="408"/>
        <end position="425"/>
    </location>
</feature>
<evidence type="ECO:0000313" key="9">
    <source>
        <dbReference type="EMBL" id="KAK2077214.1"/>
    </source>
</evidence>
<organism evidence="9 10">
    <name type="scientific">Prototheca wickerhamii</name>
    <dbReference type="NCBI Taxonomy" id="3111"/>
    <lineage>
        <taxon>Eukaryota</taxon>
        <taxon>Viridiplantae</taxon>
        <taxon>Chlorophyta</taxon>
        <taxon>core chlorophytes</taxon>
        <taxon>Trebouxiophyceae</taxon>
        <taxon>Chlorellales</taxon>
        <taxon>Chlorellaceae</taxon>
        <taxon>Prototheca</taxon>
    </lineage>
</organism>
<dbReference type="Proteomes" id="UP001255856">
    <property type="component" value="Unassembled WGS sequence"/>
</dbReference>
<dbReference type="InterPro" id="IPR004254">
    <property type="entry name" value="AdipoR/HlyIII-related"/>
</dbReference>
<dbReference type="PANTHER" id="PTHR20855">
    <property type="entry name" value="ADIPOR/PROGESTIN RECEPTOR-RELATED"/>
    <property type="match status" value="1"/>
</dbReference>
<keyword evidence="10" id="KW-1185">Reference proteome</keyword>
<dbReference type="Pfam" id="PF03006">
    <property type="entry name" value="HlyIII"/>
    <property type="match status" value="1"/>
</dbReference>
<keyword evidence="4 8" id="KW-1133">Transmembrane helix</keyword>
<dbReference type="GO" id="GO:0009744">
    <property type="term" value="P:response to sucrose"/>
    <property type="evidence" value="ECO:0007669"/>
    <property type="project" value="UniProtKB-ARBA"/>
</dbReference>
<feature type="region of interest" description="Disordered" evidence="7">
    <location>
        <begin position="1"/>
        <end position="27"/>
    </location>
</feature>
<feature type="transmembrane region" description="Helical" evidence="8">
    <location>
        <begin position="243"/>
        <end position="271"/>
    </location>
</feature>
<evidence type="ECO:0000256" key="8">
    <source>
        <dbReference type="SAM" id="Phobius"/>
    </source>
</evidence>
<comment type="caution">
    <text evidence="9">The sequence shown here is derived from an EMBL/GenBank/DDBJ whole genome shotgun (WGS) entry which is preliminary data.</text>
</comment>
<feature type="transmembrane region" description="Helical" evidence="8">
    <location>
        <begin position="338"/>
        <end position="357"/>
    </location>
</feature>
<evidence type="ECO:0000256" key="2">
    <source>
        <dbReference type="ARBA" id="ARBA00007018"/>
    </source>
</evidence>
<keyword evidence="6" id="KW-0862">Zinc</keyword>
<dbReference type="PANTHER" id="PTHR20855:SF52">
    <property type="entry name" value="ADIPONECTIN RECEPTOR PROTEIN"/>
    <property type="match status" value="1"/>
</dbReference>
<evidence type="ECO:0000256" key="3">
    <source>
        <dbReference type="ARBA" id="ARBA00022692"/>
    </source>
</evidence>
<reference evidence="9" key="1">
    <citation type="submission" date="2021-01" db="EMBL/GenBank/DDBJ databases">
        <authorList>
            <person name="Eckstrom K.M.E."/>
        </authorList>
    </citation>
    <scope>NUCLEOTIDE SEQUENCE</scope>
    <source>
        <strain evidence="9">UVCC 0001</strain>
    </source>
</reference>
<dbReference type="EMBL" id="JASFZW010000007">
    <property type="protein sequence ID" value="KAK2077214.1"/>
    <property type="molecule type" value="Genomic_DNA"/>
</dbReference>
<dbReference type="GO" id="GO:0016020">
    <property type="term" value="C:membrane"/>
    <property type="evidence" value="ECO:0007669"/>
    <property type="project" value="UniProtKB-SubCell"/>
</dbReference>
<keyword evidence="5 8" id="KW-0472">Membrane</keyword>
<evidence type="ECO:0000256" key="5">
    <source>
        <dbReference type="ARBA" id="ARBA00023136"/>
    </source>
</evidence>
<proteinExistence type="inferred from homology"/>
<feature type="transmembrane region" description="Helical" evidence="8">
    <location>
        <begin position="306"/>
        <end position="326"/>
    </location>
</feature>
<comment type="subcellular location">
    <subcellularLocation>
        <location evidence="1">Membrane</location>
        <topology evidence="1">Multi-pass membrane protein</topology>
    </subcellularLocation>
</comment>
<name>A0AAD9IHG1_PROWI</name>
<feature type="binding site" evidence="6">
    <location>
        <position position="407"/>
    </location>
    <ligand>
        <name>Zn(2+)</name>
        <dbReference type="ChEBI" id="CHEBI:29105"/>
    </ligand>
</feature>
<accession>A0AAD9IHG1</accession>
<protein>
    <submittedName>
        <fullName evidence="9">Uncharacterized protein</fullName>
    </submittedName>
</protein>
<keyword evidence="6" id="KW-0479">Metal-binding</keyword>
<sequence length="443" mass="49519">MRTQATTLGPSLVSEPGIQSAPRRRRRPRSLLESETFVFDNLPPHQKDNQYIRRFYRANYDWKKSLRSLFSLHNETGNIWTHLVGGIIFACLIAATMRVSPEPLSLSADAISKLETRLFDYGKSNLYELLGQVESWEARVVKAGQDSLSAVEDRLRSVGRHNLQDLVEFQEGLRQFGRRRVNQLSGFGKLLKRYSRSGMEELADMEARLVSLGPRAVAELDEAIQRALALVLDSQWPARRWPVYVFISGAILCLFTSSLCHLFGCCAAHIATRIWRFDYAGIAILIVTSVYPPVYYIFLCRPQARAAYLALSTLLGLASMAVTLLPKFQKPSFHRARALTFVALGLWGIVPISHALAAADLAGPQVRAAVGLDLVMAALYLCGALLYASRVPERWYPGKFDLVGHSHQLFHVMVVVAACIHYRAVRILLHWRESTGGCGLGGH</sequence>
<evidence type="ECO:0000256" key="6">
    <source>
        <dbReference type="PIRSR" id="PIRSR604254-1"/>
    </source>
</evidence>
<feature type="binding site" evidence="6">
    <location>
        <position position="411"/>
    </location>
    <ligand>
        <name>Zn(2+)</name>
        <dbReference type="ChEBI" id="CHEBI:29105"/>
    </ligand>
</feature>
<comment type="similarity">
    <text evidence="2">Belongs to the ADIPOR family.</text>
</comment>
<gene>
    <name evidence="9" type="ORF">QBZ16_004848</name>
</gene>
<feature type="transmembrane region" description="Helical" evidence="8">
    <location>
        <begin position="277"/>
        <end position="299"/>
    </location>
</feature>
<feature type="transmembrane region" description="Helical" evidence="8">
    <location>
        <begin position="369"/>
        <end position="388"/>
    </location>
</feature>
<evidence type="ECO:0000256" key="7">
    <source>
        <dbReference type="SAM" id="MobiDB-lite"/>
    </source>
</evidence>
<evidence type="ECO:0000256" key="1">
    <source>
        <dbReference type="ARBA" id="ARBA00004141"/>
    </source>
</evidence>
<dbReference type="AlphaFoldDB" id="A0AAD9IHG1"/>
<keyword evidence="3 8" id="KW-0812">Transmembrane</keyword>
<evidence type="ECO:0000313" key="10">
    <source>
        <dbReference type="Proteomes" id="UP001255856"/>
    </source>
</evidence>
<evidence type="ECO:0000256" key="4">
    <source>
        <dbReference type="ARBA" id="ARBA00022989"/>
    </source>
</evidence>
<dbReference type="GO" id="GO:0046872">
    <property type="term" value="F:metal ion binding"/>
    <property type="evidence" value="ECO:0007669"/>
    <property type="project" value="UniProtKB-KW"/>
</dbReference>